<dbReference type="Gene3D" id="1.20.1260.10">
    <property type="match status" value="1"/>
</dbReference>
<dbReference type="Proteomes" id="UP000092256">
    <property type="component" value="Unassembled WGS sequence"/>
</dbReference>
<dbReference type="InterPro" id="IPR025419">
    <property type="entry name" value="DUF4142"/>
</dbReference>
<proteinExistence type="predicted"/>
<dbReference type="PANTHER" id="PTHR38593">
    <property type="entry name" value="BLR2558 PROTEIN"/>
    <property type="match status" value="1"/>
</dbReference>
<sequence>MALPALAGAQSQPTPSTSATEQPQQLRQSQGADSAQASALGVLSAINTGEINAGRLAVAQASDARTQRYAQHMIDEHTDNNLKLARWEADVMAPPAKAKAAEATRTLAMLRQAKGAAFDGAYLKTMVRDHQAALRALDSSLIPAAHDAAVSDFLKTTRTHVADHLQQAQQLLEQMTGKAAEAQR</sequence>
<evidence type="ECO:0000256" key="1">
    <source>
        <dbReference type="SAM" id="MobiDB-lite"/>
    </source>
</evidence>
<dbReference type="Pfam" id="PF13628">
    <property type="entry name" value="DUF4142"/>
    <property type="match status" value="1"/>
</dbReference>
<dbReference type="AlphaFoldDB" id="A0A1A6Y1E2"/>
<feature type="compositionally biased region" description="Polar residues" evidence="1">
    <location>
        <begin position="9"/>
        <end position="27"/>
    </location>
</feature>
<dbReference type="EMBL" id="LYVJ01000004">
    <property type="protein sequence ID" value="OBU68631.1"/>
    <property type="molecule type" value="Genomic_DNA"/>
</dbReference>
<protein>
    <recommendedName>
        <fullName evidence="2">DUF4142 domain-containing protein</fullName>
    </recommendedName>
</protein>
<evidence type="ECO:0000259" key="2">
    <source>
        <dbReference type="Pfam" id="PF13628"/>
    </source>
</evidence>
<dbReference type="PANTHER" id="PTHR38593:SF1">
    <property type="entry name" value="BLR2558 PROTEIN"/>
    <property type="match status" value="1"/>
</dbReference>
<accession>A0A1A6Y1E2</accession>
<dbReference type="InterPro" id="IPR012347">
    <property type="entry name" value="Ferritin-like"/>
</dbReference>
<gene>
    <name evidence="3" type="ORF">A9K58_06395</name>
</gene>
<evidence type="ECO:0000313" key="4">
    <source>
        <dbReference type="Proteomes" id="UP000092256"/>
    </source>
</evidence>
<name>A0A1A6Y1E2_STEMA</name>
<feature type="domain" description="DUF4142" evidence="2">
    <location>
        <begin position="39"/>
        <end position="171"/>
    </location>
</feature>
<reference evidence="3 4" key="1">
    <citation type="submission" date="2016-05" db="EMBL/GenBank/DDBJ databases">
        <title>Draft Genome Sequences of Stenotrophomonas maltophilia Strains Sm32COP, Sm41DVV, Sm46PAILV, SmF3, SmF22, SmSOFb1 and SmCVFa1, Isolated from Different Manures, in France.</title>
        <authorList>
            <person name="Nazaret S."/>
            <person name="Bodilis J."/>
        </authorList>
    </citation>
    <scope>NUCLEOTIDE SEQUENCE [LARGE SCALE GENOMIC DNA]</scope>
    <source>
        <strain evidence="3 4">Sm46PAILV</strain>
    </source>
</reference>
<organism evidence="3 4">
    <name type="scientific">Stenotrophomonas maltophilia</name>
    <name type="common">Pseudomonas maltophilia</name>
    <name type="synonym">Xanthomonas maltophilia</name>
    <dbReference type="NCBI Taxonomy" id="40324"/>
    <lineage>
        <taxon>Bacteria</taxon>
        <taxon>Pseudomonadati</taxon>
        <taxon>Pseudomonadota</taxon>
        <taxon>Gammaproteobacteria</taxon>
        <taxon>Lysobacterales</taxon>
        <taxon>Lysobacteraceae</taxon>
        <taxon>Stenotrophomonas</taxon>
        <taxon>Stenotrophomonas maltophilia group</taxon>
    </lineage>
</organism>
<feature type="region of interest" description="Disordered" evidence="1">
    <location>
        <begin position="1"/>
        <end position="33"/>
    </location>
</feature>
<comment type="caution">
    <text evidence="3">The sequence shown here is derived from an EMBL/GenBank/DDBJ whole genome shotgun (WGS) entry which is preliminary data.</text>
</comment>
<evidence type="ECO:0000313" key="3">
    <source>
        <dbReference type="EMBL" id="OBU68631.1"/>
    </source>
</evidence>